<dbReference type="AlphaFoldDB" id="A0A193PKI6"/>
<feature type="non-terminal residue" evidence="1">
    <location>
        <position position="1"/>
    </location>
</feature>
<evidence type="ECO:0000313" key="1">
    <source>
        <dbReference type="EMBL" id="BAV16885.1"/>
    </source>
</evidence>
<feature type="non-terminal residue" evidence="1">
    <location>
        <position position="57"/>
    </location>
</feature>
<dbReference type="EMBL" id="LC159076">
    <property type="protein sequence ID" value="BAV16885.1"/>
    <property type="molecule type" value="Genomic_DNA"/>
</dbReference>
<sequence length="57" mass="6424">DNSYAKIMENLDPKTVKPIAIQLDDRDSEENGCPCSLEFESFTSADIINKFSVQEIN</sequence>
<protein>
    <submittedName>
        <fullName evidence="1">Cadherin similar to Le1-cadherin</fullName>
    </submittedName>
</protein>
<proteinExistence type="predicted"/>
<accession>A0A193PKI6</accession>
<name>A0A193PKI6_9EUCA</name>
<organism evidence="1">
    <name type="scientific">Caridina multidentata</name>
    <dbReference type="NCBI Taxonomy" id="293153"/>
    <lineage>
        <taxon>Eukaryota</taxon>
        <taxon>Metazoa</taxon>
        <taxon>Ecdysozoa</taxon>
        <taxon>Arthropoda</taxon>
        <taxon>Crustacea</taxon>
        <taxon>Multicrustacea</taxon>
        <taxon>Malacostraca</taxon>
        <taxon>Eumalacostraca</taxon>
        <taxon>Eucarida</taxon>
        <taxon>Decapoda</taxon>
        <taxon>Pleocyemata</taxon>
        <taxon>Caridea</taxon>
        <taxon>Atyoidea</taxon>
        <taxon>Atyidae</taxon>
        <taxon>Caridina</taxon>
    </lineage>
</organism>
<reference evidence="1" key="1">
    <citation type="journal article" date="2017" name="BMC Evol. Biol.">
        <title>Evolutionary origin of type IV classical cadherins in arthropods.</title>
        <authorList>
            <person name="Sasaki M."/>
            <person name="Akiyama-Oda Y."/>
            <person name="Oda H."/>
        </authorList>
    </citation>
    <scope>NUCLEOTIDE SEQUENCE</scope>
</reference>